<dbReference type="InterPro" id="IPR048258">
    <property type="entry name" value="Cyclins_cyclin-box"/>
</dbReference>
<evidence type="ECO:0000256" key="4">
    <source>
        <dbReference type="RuleBase" id="RU000383"/>
    </source>
</evidence>
<dbReference type="OrthoDB" id="5590282at2759"/>
<dbReference type="GO" id="GO:1900087">
    <property type="term" value="P:positive regulation of G1/S transition of mitotic cell cycle"/>
    <property type="evidence" value="ECO:0000318"/>
    <property type="project" value="GO_Central"/>
</dbReference>
<evidence type="ECO:0000313" key="7">
    <source>
        <dbReference type="EMBL" id="EDO33920.1"/>
    </source>
</evidence>
<proteinExistence type="inferred from homology"/>
<dbReference type="eggNOG" id="KOG0655">
    <property type="taxonomic scope" value="Eukaryota"/>
</dbReference>
<evidence type="ECO:0000259" key="5">
    <source>
        <dbReference type="SMART" id="SM00385"/>
    </source>
</evidence>
<dbReference type="GO" id="GO:0016538">
    <property type="term" value="F:cyclin-dependent protein serine/threonine kinase regulator activity"/>
    <property type="evidence" value="ECO:0000318"/>
    <property type="project" value="GO_Central"/>
</dbReference>
<dbReference type="OMA" id="THDRDEM"/>
<evidence type="ECO:0000256" key="1">
    <source>
        <dbReference type="ARBA" id="ARBA00022618"/>
    </source>
</evidence>
<dbReference type="GO" id="GO:0097134">
    <property type="term" value="C:cyclin E1-CDK2 complex"/>
    <property type="evidence" value="ECO:0000318"/>
    <property type="project" value="GO_Central"/>
</dbReference>
<accession>A7SQU4</accession>
<dbReference type="SMART" id="SM00385">
    <property type="entry name" value="CYCLIN"/>
    <property type="match status" value="1"/>
</dbReference>
<dbReference type="Pfam" id="PF02984">
    <property type="entry name" value="Cyclin_C"/>
    <property type="match status" value="1"/>
</dbReference>
<organism evidence="7 8">
    <name type="scientific">Nematostella vectensis</name>
    <name type="common">Starlet sea anemone</name>
    <dbReference type="NCBI Taxonomy" id="45351"/>
    <lineage>
        <taxon>Eukaryota</taxon>
        <taxon>Metazoa</taxon>
        <taxon>Cnidaria</taxon>
        <taxon>Anthozoa</taxon>
        <taxon>Hexacorallia</taxon>
        <taxon>Actiniaria</taxon>
        <taxon>Edwardsiidae</taxon>
        <taxon>Nematostella</taxon>
    </lineage>
</organism>
<protein>
    <recommendedName>
        <fullName evidence="9">Cyclin E</fullName>
    </recommendedName>
</protein>
<gene>
    <name evidence="7" type="ORF">NEMVEDRAFT_v1g128041</name>
</gene>
<dbReference type="KEGG" id="nve:5505144"/>
<dbReference type="InParanoid" id="A7SQU4"/>
<dbReference type="GO" id="GO:0000082">
    <property type="term" value="P:G1/S transition of mitotic cell cycle"/>
    <property type="evidence" value="ECO:0000318"/>
    <property type="project" value="GO_Central"/>
</dbReference>
<evidence type="ECO:0000256" key="3">
    <source>
        <dbReference type="ARBA" id="ARBA00023306"/>
    </source>
</evidence>
<dbReference type="GO" id="GO:0005815">
    <property type="term" value="C:microtubule organizing center"/>
    <property type="evidence" value="ECO:0000318"/>
    <property type="project" value="GO_Central"/>
</dbReference>
<reference evidence="7 8" key="1">
    <citation type="journal article" date="2007" name="Science">
        <title>Sea anemone genome reveals ancestral eumetazoan gene repertoire and genomic organization.</title>
        <authorList>
            <person name="Putnam N.H."/>
            <person name="Srivastava M."/>
            <person name="Hellsten U."/>
            <person name="Dirks B."/>
            <person name="Chapman J."/>
            <person name="Salamov A."/>
            <person name="Terry A."/>
            <person name="Shapiro H."/>
            <person name="Lindquist E."/>
            <person name="Kapitonov V.V."/>
            <person name="Jurka J."/>
            <person name="Genikhovich G."/>
            <person name="Grigoriev I.V."/>
            <person name="Lucas S.M."/>
            <person name="Steele R.E."/>
            <person name="Finnerty J.R."/>
            <person name="Technau U."/>
            <person name="Martindale M.Q."/>
            <person name="Rokhsar D.S."/>
        </authorList>
    </citation>
    <scope>NUCLEOTIDE SEQUENCE [LARGE SCALE GENOMIC DNA]</scope>
    <source>
        <strain evidence="8">CH2 X CH6</strain>
    </source>
</reference>
<feature type="domain" description="Cyclin-like" evidence="5">
    <location>
        <begin position="48"/>
        <end position="133"/>
    </location>
</feature>
<keyword evidence="3" id="KW-0131">Cell cycle</keyword>
<dbReference type="CDD" id="cd20520">
    <property type="entry name" value="CYCLIN_CCNE_rpt2"/>
    <property type="match status" value="1"/>
</dbReference>
<dbReference type="GO" id="GO:0005634">
    <property type="term" value="C:nucleus"/>
    <property type="evidence" value="ECO:0000318"/>
    <property type="project" value="GO_Central"/>
</dbReference>
<dbReference type="AlphaFoldDB" id="A7SQU4"/>
<dbReference type="InterPro" id="IPR013763">
    <property type="entry name" value="Cyclin-like_dom"/>
</dbReference>
<evidence type="ECO:0000259" key="6">
    <source>
        <dbReference type="SMART" id="SM01332"/>
    </source>
</evidence>
<dbReference type="InterPro" id="IPR006671">
    <property type="entry name" value="Cyclin_N"/>
</dbReference>
<feature type="domain" description="Cyclin C-terminal" evidence="6">
    <location>
        <begin position="142"/>
        <end position="273"/>
    </location>
</feature>
<name>A7SQU4_NEMVE</name>
<evidence type="ECO:0008006" key="9">
    <source>
        <dbReference type="Google" id="ProtNLM"/>
    </source>
</evidence>
<dbReference type="FunCoup" id="A7SQU4">
    <property type="interactions" value="168"/>
</dbReference>
<sequence>SPLPDLGWADSWELWSYMLEKDRKYTKDHLYLRQHPHLQPRMRAILLDWLIEVCEVYRLHRETYFLAVDFVDRYLSVKKDIPKQRLQLVGTTALFIAAKLEEIYPPKLSEFAYVTDGACKEDEILQQELLMLQDLNWKLCPITSNTWLNIYMQLHWLSRNSCEALKDHSNFNFVIPRYSQPEFIKVSQLLDICSLDIESLQFSYSVLAAAAMYHVIPVSIEEITCHKREDLSPCIQWMGPFAATMRDQEPPCIRMFDQIKPEDSHNIQTHIVDLGML</sequence>
<dbReference type="Pfam" id="PF00134">
    <property type="entry name" value="Cyclin_N"/>
    <property type="match status" value="1"/>
</dbReference>
<dbReference type="PhylomeDB" id="A7SQU4"/>
<dbReference type="EMBL" id="DS469751">
    <property type="protein sequence ID" value="EDO33920.1"/>
    <property type="molecule type" value="Genomic_DNA"/>
</dbReference>
<evidence type="ECO:0000313" key="8">
    <source>
        <dbReference type="Proteomes" id="UP000001593"/>
    </source>
</evidence>
<dbReference type="PANTHER" id="PTHR10177">
    <property type="entry name" value="CYCLINS"/>
    <property type="match status" value="1"/>
</dbReference>
<dbReference type="Gene3D" id="1.10.472.10">
    <property type="entry name" value="Cyclin-like"/>
    <property type="match status" value="2"/>
</dbReference>
<dbReference type="SUPFAM" id="SSF47954">
    <property type="entry name" value="Cyclin-like"/>
    <property type="match status" value="2"/>
</dbReference>
<keyword evidence="1" id="KW-0132">Cell division</keyword>
<feature type="non-terminal residue" evidence="7">
    <location>
        <position position="277"/>
    </location>
</feature>
<feature type="non-terminal residue" evidence="7">
    <location>
        <position position="1"/>
    </location>
</feature>
<dbReference type="HOGENOM" id="CLU_020695_8_1_1"/>
<dbReference type="SMART" id="SM01332">
    <property type="entry name" value="Cyclin_C"/>
    <property type="match status" value="1"/>
</dbReference>
<dbReference type="STRING" id="45351.A7SQU4"/>
<dbReference type="PROSITE" id="PS00292">
    <property type="entry name" value="CYCLINS"/>
    <property type="match status" value="1"/>
</dbReference>
<keyword evidence="8" id="KW-1185">Reference proteome</keyword>
<comment type="similarity">
    <text evidence="4">Belongs to the cyclin family.</text>
</comment>
<dbReference type="InterPro" id="IPR036915">
    <property type="entry name" value="Cyclin-like_sf"/>
</dbReference>
<dbReference type="GO" id="GO:0051301">
    <property type="term" value="P:cell division"/>
    <property type="evidence" value="ECO:0007669"/>
    <property type="project" value="UniProtKB-KW"/>
</dbReference>
<dbReference type="FunFam" id="1.10.472.10:FF:000159">
    <property type="entry name" value="G1/S-specific cyclin-E isoform X2"/>
    <property type="match status" value="1"/>
</dbReference>
<dbReference type="CDD" id="cd20519">
    <property type="entry name" value="CYCLIN_CCNE_rpt1"/>
    <property type="match status" value="1"/>
</dbReference>
<dbReference type="GO" id="GO:0005737">
    <property type="term" value="C:cytoplasm"/>
    <property type="evidence" value="ECO:0000318"/>
    <property type="project" value="GO_Central"/>
</dbReference>
<dbReference type="Proteomes" id="UP000001593">
    <property type="component" value="Unassembled WGS sequence"/>
</dbReference>
<keyword evidence="2 4" id="KW-0195">Cyclin</keyword>
<dbReference type="InterPro" id="IPR039361">
    <property type="entry name" value="Cyclin"/>
</dbReference>
<evidence type="ECO:0000256" key="2">
    <source>
        <dbReference type="ARBA" id="ARBA00023127"/>
    </source>
</evidence>
<dbReference type="InterPro" id="IPR004367">
    <property type="entry name" value="Cyclin_C-dom"/>
</dbReference>